<dbReference type="GO" id="GO:0009279">
    <property type="term" value="C:cell outer membrane"/>
    <property type="evidence" value="ECO:0007669"/>
    <property type="project" value="UniProtKB-SubCell"/>
</dbReference>
<feature type="chain" id="PRO_5021766111" evidence="6">
    <location>
        <begin position="19"/>
        <end position="606"/>
    </location>
</feature>
<evidence type="ECO:0000256" key="2">
    <source>
        <dbReference type="ARBA" id="ARBA00006275"/>
    </source>
</evidence>
<gene>
    <name evidence="9" type="ORF">SAMN06265348_101309</name>
</gene>
<dbReference type="Pfam" id="PF14322">
    <property type="entry name" value="SusD-like_3"/>
    <property type="match status" value="1"/>
</dbReference>
<feature type="signal peptide" evidence="6">
    <location>
        <begin position="1"/>
        <end position="18"/>
    </location>
</feature>
<evidence type="ECO:0000256" key="6">
    <source>
        <dbReference type="SAM" id="SignalP"/>
    </source>
</evidence>
<evidence type="ECO:0000256" key="1">
    <source>
        <dbReference type="ARBA" id="ARBA00004442"/>
    </source>
</evidence>
<feature type="domain" description="RagB/SusD" evidence="7">
    <location>
        <begin position="281"/>
        <end position="598"/>
    </location>
</feature>
<name>A0A521AMN8_9SPHI</name>
<feature type="domain" description="SusD-like N-terminal" evidence="8">
    <location>
        <begin position="104"/>
        <end position="228"/>
    </location>
</feature>
<evidence type="ECO:0000256" key="4">
    <source>
        <dbReference type="ARBA" id="ARBA00023136"/>
    </source>
</evidence>
<dbReference type="InterPro" id="IPR011990">
    <property type="entry name" value="TPR-like_helical_dom_sf"/>
</dbReference>
<sequence>MKLNINLLIALCSIAALASCKKVLDKGDLGSIPTDLVYNDSTLVNLNVGYIYDQNLPSWGGNSGVNTLTAVTAGGTLTDESYGESKFLEGTLTESDVTDFGTTLNATNNYGKIRTINMMMTDVDGGTLPLATKNRLKAQVYFFRAWRYFELVRTYGGVPLVLTPLDGVGQEAKDLALLPRNTTSECIKQITSDLDTAIKYLPGRWPGSADWGRITRGAAAALKGRVLLTYASPQFNPDDLQDRWQAAYNANVQARDLLTAAGFGLNASYGDMWFTEVNNPEAVMITGFNTATGDQTKKNNGYDNATRPSYTGTAGGSNQPSWDLVKSYPMKDGKRPGTSTVYTYADQTFYKNRDPRFDQTIGYNGSLYPINNNTTYRLWTYFAGGKTTEVKASNTGFYTRKAVNPTVLTSDVQFSGTDWMEIRYAEVLLNLGESAVGINRTGTADEGYASIIAVRKRAGIEAGSNGLYGLTAGMSRADLFTAFLYERQIEFAFEGKRFWDLRRWKKFESTINGIKRRGVIINLKVGAGIPTATQFADPNNANYRDKVNLDVAYANYFTVEFKDLDTRYSPNWKPAYYFFGIPNSSIANNPKITQNNTWGGPFDPLK</sequence>
<accession>A0A521AMN8</accession>
<protein>
    <submittedName>
        <fullName evidence="9">Starch-binding associating with outer membrane</fullName>
    </submittedName>
</protein>
<evidence type="ECO:0000256" key="5">
    <source>
        <dbReference type="ARBA" id="ARBA00023237"/>
    </source>
</evidence>
<keyword evidence="5" id="KW-0998">Cell outer membrane</keyword>
<keyword evidence="3 6" id="KW-0732">Signal</keyword>
<proteinExistence type="inferred from homology"/>
<dbReference type="InterPro" id="IPR033985">
    <property type="entry name" value="SusD-like_N"/>
</dbReference>
<evidence type="ECO:0000313" key="9">
    <source>
        <dbReference type="EMBL" id="SMO36104.1"/>
    </source>
</evidence>
<comment type="subcellular location">
    <subcellularLocation>
        <location evidence="1">Cell outer membrane</location>
    </subcellularLocation>
</comment>
<organism evidence="9 10">
    <name type="scientific">Pedobacter westerhofensis</name>
    <dbReference type="NCBI Taxonomy" id="425512"/>
    <lineage>
        <taxon>Bacteria</taxon>
        <taxon>Pseudomonadati</taxon>
        <taxon>Bacteroidota</taxon>
        <taxon>Sphingobacteriia</taxon>
        <taxon>Sphingobacteriales</taxon>
        <taxon>Sphingobacteriaceae</taxon>
        <taxon>Pedobacter</taxon>
    </lineage>
</organism>
<evidence type="ECO:0000256" key="3">
    <source>
        <dbReference type="ARBA" id="ARBA00022729"/>
    </source>
</evidence>
<dbReference type="Pfam" id="PF07980">
    <property type="entry name" value="SusD_RagB"/>
    <property type="match status" value="1"/>
</dbReference>
<dbReference type="Gene3D" id="1.25.40.390">
    <property type="match status" value="1"/>
</dbReference>
<evidence type="ECO:0000259" key="8">
    <source>
        <dbReference type="Pfam" id="PF14322"/>
    </source>
</evidence>
<dbReference type="EMBL" id="FXTN01000001">
    <property type="protein sequence ID" value="SMO36104.1"/>
    <property type="molecule type" value="Genomic_DNA"/>
</dbReference>
<dbReference type="InterPro" id="IPR012944">
    <property type="entry name" value="SusD_RagB_dom"/>
</dbReference>
<dbReference type="Proteomes" id="UP000320300">
    <property type="component" value="Unassembled WGS sequence"/>
</dbReference>
<dbReference type="AlphaFoldDB" id="A0A521AMN8"/>
<keyword evidence="4" id="KW-0472">Membrane</keyword>
<evidence type="ECO:0000313" key="10">
    <source>
        <dbReference type="Proteomes" id="UP000320300"/>
    </source>
</evidence>
<reference evidence="9 10" key="1">
    <citation type="submission" date="2017-05" db="EMBL/GenBank/DDBJ databases">
        <authorList>
            <person name="Varghese N."/>
            <person name="Submissions S."/>
        </authorList>
    </citation>
    <scope>NUCLEOTIDE SEQUENCE [LARGE SCALE GENOMIC DNA]</scope>
    <source>
        <strain evidence="9 10">DSM 19036</strain>
    </source>
</reference>
<comment type="similarity">
    <text evidence="2">Belongs to the SusD family.</text>
</comment>
<keyword evidence="10" id="KW-1185">Reference proteome</keyword>
<evidence type="ECO:0000259" key="7">
    <source>
        <dbReference type="Pfam" id="PF07980"/>
    </source>
</evidence>
<dbReference type="SUPFAM" id="SSF48452">
    <property type="entry name" value="TPR-like"/>
    <property type="match status" value="1"/>
</dbReference>
<dbReference type="PROSITE" id="PS51257">
    <property type="entry name" value="PROKAR_LIPOPROTEIN"/>
    <property type="match status" value="1"/>
</dbReference>
<dbReference type="RefSeq" id="WP_221931233.1">
    <property type="nucleotide sequence ID" value="NZ_CBCSJO010000002.1"/>
</dbReference>